<protein>
    <submittedName>
        <fullName evidence="2">Uncharacterized protein</fullName>
    </submittedName>
</protein>
<dbReference type="AlphaFoldDB" id="A0A814L6X8"/>
<dbReference type="EMBL" id="CAJNOC010005739">
    <property type="protein sequence ID" value="CAF1060700.1"/>
    <property type="molecule type" value="Genomic_DNA"/>
</dbReference>
<proteinExistence type="predicted"/>
<feature type="region of interest" description="Disordered" evidence="1">
    <location>
        <begin position="122"/>
        <end position="161"/>
    </location>
</feature>
<evidence type="ECO:0000256" key="1">
    <source>
        <dbReference type="SAM" id="MobiDB-lite"/>
    </source>
</evidence>
<organism evidence="2 3">
    <name type="scientific">Brachionus calyciflorus</name>
    <dbReference type="NCBI Taxonomy" id="104777"/>
    <lineage>
        <taxon>Eukaryota</taxon>
        <taxon>Metazoa</taxon>
        <taxon>Spiralia</taxon>
        <taxon>Gnathifera</taxon>
        <taxon>Rotifera</taxon>
        <taxon>Eurotatoria</taxon>
        <taxon>Monogononta</taxon>
        <taxon>Pseudotrocha</taxon>
        <taxon>Ploima</taxon>
        <taxon>Brachionidae</taxon>
        <taxon>Brachionus</taxon>
    </lineage>
</organism>
<reference evidence="2" key="1">
    <citation type="submission" date="2021-02" db="EMBL/GenBank/DDBJ databases">
        <authorList>
            <person name="Nowell W R."/>
        </authorList>
    </citation>
    <scope>NUCLEOTIDE SEQUENCE</scope>
    <source>
        <strain evidence="2">Ploen Becks lab</strain>
    </source>
</reference>
<sequence>MVRSNNPPPTTTNVRRSSRLANLGAQVSGRTQRVIQLVSNSKTQEENQRNEVIYIQVSSFLKMKTLWISPLEDISNLSRERLVAVFTENPIDGVFPGRFFESQMKNRVWRKKEYSPVYHFFHSNDADSDSENEVDVSNSESGDDDEDVDNNQNDRNSFEIS</sequence>
<gene>
    <name evidence="2" type="ORF">OXX778_LOCUS19268</name>
</gene>
<name>A0A814L6X8_9BILA</name>
<keyword evidence="3" id="KW-1185">Reference proteome</keyword>
<dbReference type="Proteomes" id="UP000663879">
    <property type="component" value="Unassembled WGS sequence"/>
</dbReference>
<evidence type="ECO:0000313" key="2">
    <source>
        <dbReference type="EMBL" id="CAF1060700.1"/>
    </source>
</evidence>
<accession>A0A814L6X8</accession>
<comment type="caution">
    <text evidence="2">The sequence shown here is derived from an EMBL/GenBank/DDBJ whole genome shotgun (WGS) entry which is preliminary data.</text>
</comment>
<evidence type="ECO:0000313" key="3">
    <source>
        <dbReference type="Proteomes" id="UP000663879"/>
    </source>
</evidence>